<comment type="caution">
    <text evidence="2">The sequence shown here is derived from an EMBL/GenBank/DDBJ whole genome shotgun (WGS) entry which is preliminary data.</text>
</comment>
<dbReference type="EMBL" id="JAGSPD010000002">
    <property type="protein sequence ID" value="MBV7268132.1"/>
    <property type="molecule type" value="Genomic_DNA"/>
</dbReference>
<reference evidence="2" key="1">
    <citation type="submission" date="2021-04" db="EMBL/GenBank/DDBJ databases">
        <authorList>
            <person name="Pira H."/>
            <person name="Risdian C."/>
            <person name="Wink J."/>
        </authorList>
    </citation>
    <scope>NUCLEOTIDE SEQUENCE</scope>
    <source>
        <strain evidence="2">WHY3</strain>
    </source>
</reference>
<feature type="domain" description="Lipid/polyisoprenoid-binding YceI-like" evidence="1">
    <location>
        <begin position="23"/>
        <end position="186"/>
    </location>
</feature>
<sequence length="187" mass="21314">MKKLTLFIVFTIASVVFTNAQEKLKIDTSKSEIKWSGEYSFYFGGHNGTISFKEGFFEKTDDVISGGEFIIDMNSIICLDIDDEDGNASLVDHLKNEDFFAVDKFPTAKLTITKVEYQDNNNMKVFADLTIKEVTLPVNFRAEIDYEKQQLMTKFKIDRQRWGIDYNSKLRDGAIADGIGFEVVLSI</sequence>
<name>A0A9X1JR02_9FLAO</name>
<organism evidence="2 3">
    <name type="scientific">Winogradskyella luteola</name>
    <dbReference type="NCBI Taxonomy" id="2828330"/>
    <lineage>
        <taxon>Bacteria</taxon>
        <taxon>Pseudomonadati</taxon>
        <taxon>Bacteroidota</taxon>
        <taxon>Flavobacteriia</taxon>
        <taxon>Flavobacteriales</taxon>
        <taxon>Flavobacteriaceae</taxon>
        <taxon>Winogradskyella</taxon>
    </lineage>
</organism>
<proteinExistence type="predicted"/>
<dbReference type="PANTHER" id="PTHR34406:SF1">
    <property type="entry name" value="PROTEIN YCEI"/>
    <property type="match status" value="1"/>
</dbReference>
<evidence type="ECO:0000259" key="1">
    <source>
        <dbReference type="SMART" id="SM00867"/>
    </source>
</evidence>
<accession>A0A9X1JR02</accession>
<dbReference type="AlphaFoldDB" id="A0A9X1JR02"/>
<dbReference type="PANTHER" id="PTHR34406">
    <property type="entry name" value="PROTEIN YCEI"/>
    <property type="match status" value="1"/>
</dbReference>
<dbReference type="RefSeq" id="WP_218544679.1">
    <property type="nucleotide sequence ID" value="NZ_JAGSPD010000002.1"/>
</dbReference>
<dbReference type="InterPro" id="IPR007372">
    <property type="entry name" value="Lipid/polyisoprenoid-bd_YceI"/>
</dbReference>
<keyword evidence="3" id="KW-1185">Reference proteome</keyword>
<evidence type="ECO:0000313" key="2">
    <source>
        <dbReference type="EMBL" id="MBV7268132.1"/>
    </source>
</evidence>
<gene>
    <name evidence="2" type="ORF">KCG49_02875</name>
</gene>
<dbReference type="Pfam" id="PF04264">
    <property type="entry name" value="YceI"/>
    <property type="match status" value="1"/>
</dbReference>
<evidence type="ECO:0000313" key="3">
    <source>
        <dbReference type="Proteomes" id="UP001138894"/>
    </source>
</evidence>
<dbReference type="Proteomes" id="UP001138894">
    <property type="component" value="Unassembled WGS sequence"/>
</dbReference>
<protein>
    <submittedName>
        <fullName evidence="2">YceI family protein</fullName>
    </submittedName>
</protein>
<dbReference type="SMART" id="SM00867">
    <property type="entry name" value="YceI"/>
    <property type="match status" value="1"/>
</dbReference>